<evidence type="ECO:0000313" key="1">
    <source>
        <dbReference type="EMBL" id="KAI3739566.1"/>
    </source>
</evidence>
<proteinExistence type="predicted"/>
<dbReference type="Proteomes" id="UP001055811">
    <property type="component" value="Linkage Group LG05"/>
</dbReference>
<reference evidence="2" key="1">
    <citation type="journal article" date="2022" name="Mol. Ecol. Resour.">
        <title>The genomes of chicory, endive, great burdock and yacon provide insights into Asteraceae palaeo-polyploidization history and plant inulin production.</title>
        <authorList>
            <person name="Fan W."/>
            <person name="Wang S."/>
            <person name="Wang H."/>
            <person name="Wang A."/>
            <person name="Jiang F."/>
            <person name="Liu H."/>
            <person name="Zhao H."/>
            <person name="Xu D."/>
            <person name="Zhang Y."/>
        </authorList>
    </citation>
    <scope>NUCLEOTIDE SEQUENCE [LARGE SCALE GENOMIC DNA]</scope>
    <source>
        <strain evidence="2">cv. Punajuju</strain>
    </source>
</reference>
<name>A0ACB9CZC3_CICIN</name>
<reference evidence="1 2" key="2">
    <citation type="journal article" date="2022" name="Mol. Ecol. Resour.">
        <title>The genomes of chicory, endive, great burdock and yacon provide insights into Asteraceae paleo-polyploidization history and plant inulin production.</title>
        <authorList>
            <person name="Fan W."/>
            <person name="Wang S."/>
            <person name="Wang H."/>
            <person name="Wang A."/>
            <person name="Jiang F."/>
            <person name="Liu H."/>
            <person name="Zhao H."/>
            <person name="Xu D."/>
            <person name="Zhang Y."/>
        </authorList>
    </citation>
    <scope>NUCLEOTIDE SEQUENCE [LARGE SCALE GENOMIC DNA]</scope>
    <source>
        <strain evidence="2">cv. Punajuju</strain>
        <tissue evidence="1">Leaves</tissue>
    </source>
</reference>
<protein>
    <submittedName>
        <fullName evidence="1">Uncharacterized protein</fullName>
    </submittedName>
</protein>
<dbReference type="EMBL" id="CM042013">
    <property type="protein sequence ID" value="KAI3739566.1"/>
    <property type="molecule type" value="Genomic_DNA"/>
</dbReference>
<gene>
    <name evidence="1" type="ORF">L2E82_29975</name>
</gene>
<keyword evidence="2" id="KW-1185">Reference proteome</keyword>
<sequence length="72" mass="7896">MVFTVEGVSLVGRRWWPEKKADRRRSIAGRCIAGASGHVSGIGFGSHEPMMEILSKGKVESWNLTIPNTSIL</sequence>
<organism evidence="1 2">
    <name type="scientific">Cichorium intybus</name>
    <name type="common">Chicory</name>
    <dbReference type="NCBI Taxonomy" id="13427"/>
    <lineage>
        <taxon>Eukaryota</taxon>
        <taxon>Viridiplantae</taxon>
        <taxon>Streptophyta</taxon>
        <taxon>Embryophyta</taxon>
        <taxon>Tracheophyta</taxon>
        <taxon>Spermatophyta</taxon>
        <taxon>Magnoliopsida</taxon>
        <taxon>eudicotyledons</taxon>
        <taxon>Gunneridae</taxon>
        <taxon>Pentapetalae</taxon>
        <taxon>asterids</taxon>
        <taxon>campanulids</taxon>
        <taxon>Asterales</taxon>
        <taxon>Asteraceae</taxon>
        <taxon>Cichorioideae</taxon>
        <taxon>Cichorieae</taxon>
        <taxon>Cichoriinae</taxon>
        <taxon>Cichorium</taxon>
    </lineage>
</organism>
<comment type="caution">
    <text evidence="1">The sequence shown here is derived from an EMBL/GenBank/DDBJ whole genome shotgun (WGS) entry which is preliminary data.</text>
</comment>
<evidence type="ECO:0000313" key="2">
    <source>
        <dbReference type="Proteomes" id="UP001055811"/>
    </source>
</evidence>
<accession>A0ACB9CZC3</accession>